<proteinExistence type="predicted"/>
<dbReference type="Gramene" id="ONK81064">
    <property type="protein sequence ID" value="ONK81064"/>
    <property type="gene ID" value="A4U43_C01F24840"/>
</dbReference>
<accession>A0A5P1FSS1</accession>
<dbReference type="PANTHER" id="PTHR47974:SF9">
    <property type="entry name" value="RECEPTOR-LIKE SERINE_THREONINE-PROTEIN KINASE"/>
    <property type="match status" value="1"/>
</dbReference>
<keyword evidence="3" id="KW-0732">Signal</keyword>
<evidence type="ECO:0000313" key="7">
    <source>
        <dbReference type="Proteomes" id="UP000243459"/>
    </source>
</evidence>
<gene>
    <name evidence="6" type="ORF">A4U43_C01F24840</name>
</gene>
<dbReference type="GO" id="GO:0016020">
    <property type="term" value="C:membrane"/>
    <property type="evidence" value="ECO:0007669"/>
    <property type="project" value="UniProtKB-SubCell"/>
</dbReference>
<dbReference type="Gene3D" id="1.10.510.10">
    <property type="entry name" value="Transferase(Phosphotransferase) domain 1"/>
    <property type="match status" value="1"/>
</dbReference>
<keyword evidence="4" id="KW-1133">Transmembrane helix</keyword>
<sequence length="162" mass="17970">MEIFDSKLRFNDKDEKVETVIKVALWCIQEDLTLRPSMAKVVQMLEGLAYVPQPPSSTQIGFRLYANLFKAISEEGSSSGPSDCNSDAFLSAVRLSGPSSLALASVLSHISLVGNKSEDEIEVKKESGLMCDWVSWRTCLDNPRPRGSHHRMMHFLLPVASL</sequence>
<name>A0A5P1FSS1_ASPOF</name>
<evidence type="ECO:0000256" key="4">
    <source>
        <dbReference type="ARBA" id="ARBA00022989"/>
    </source>
</evidence>
<evidence type="ECO:0000313" key="6">
    <source>
        <dbReference type="EMBL" id="ONK81064.1"/>
    </source>
</evidence>
<keyword evidence="2" id="KW-0812">Transmembrane</keyword>
<keyword evidence="7" id="KW-1185">Reference proteome</keyword>
<evidence type="ECO:0000256" key="3">
    <source>
        <dbReference type="ARBA" id="ARBA00022729"/>
    </source>
</evidence>
<protein>
    <recommendedName>
        <fullName evidence="8">Serine-threonine/tyrosine-protein kinase catalytic domain-containing protein</fullName>
    </recommendedName>
</protein>
<keyword evidence="5" id="KW-0472">Membrane</keyword>
<evidence type="ECO:0000256" key="2">
    <source>
        <dbReference type="ARBA" id="ARBA00022692"/>
    </source>
</evidence>
<evidence type="ECO:0008006" key="8">
    <source>
        <dbReference type="Google" id="ProtNLM"/>
    </source>
</evidence>
<dbReference type="Proteomes" id="UP000243459">
    <property type="component" value="Chromosome 1"/>
</dbReference>
<organism evidence="6 7">
    <name type="scientific">Asparagus officinalis</name>
    <name type="common">Garden asparagus</name>
    <dbReference type="NCBI Taxonomy" id="4686"/>
    <lineage>
        <taxon>Eukaryota</taxon>
        <taxon>Viridiplantae</taxon>
        <taxon>Streptophyta</taxon>
        <taxon>Embryophyta</taxon>
        <taxon>Tracheophyta</taxon>
        <taxon>Spermatophyta</taxon>
        <taxon>Magnoliopsida</taxon>
        <taxon>Liliopsida</taxon>
        <taxon>Asparagales</taxon>
        <taxon>Asparagaceae</taxon>
        <taxon>Asparagoideae</taxon>
        <taxon>Asparagus</taxon>
    </lineage>
</organism>
<dbReference type="AlphaFoldDB" id="A0A5P1FSS1"/>
<evidence type="ECO:0000256" key="1">
    <source>
        <dbReference type="ARBA" id="ARBA00004167"/>
    </source>
</evidence>
<evidence type="ECO:0000256" key="5">
    <source>
        <dbReference type="ARBA" id="ARBA00023136"/>
    </source>
</evidence>
<dbReference type="PANTHER" id="PTHR47974">
    <property type="entry name" value="OS07G0415500 PROTEIN"/>
    <property type="match status" value="1"/>
</dbReference>
<reference evidence="7" key="1">
    <citation type="journal article" date="2017" name="Nat. Commun.">
        <title>The asparagus genome sheds light on the origin and evolution of a young Y chromosome.</title>
        <authorList>
            <person name="Harkess A."/>
            <person name="Zhou J."/>
            <person name="Xu C."/>
            <person name="Bowers J.E."/>
            <person name="Van der Hulst R."/>
            <person name="Ayyampalayam S."/>
            <person name="Mercati F."/>
            <person name="Riccardi P."/>
            <person name="McKain M.R."/>
            <person name="Kakrana A."/>
            <person name="Tang H."/>
            <person name="Ray J."/>
            <person name="Groenendijk J."/>
            <person name="Arikit S."/>
            <person name="Mathioni S.M."/>
            <person name="Nakano M."/>
            <person name="Shan H."/>
            <person name="Telgmann-Rauber A."/>
            <person name="Kanno A."/>
            <person name="Yue Z."/>
            <person name="Chen H."/>
            <person name="Li W."/>
            <person name="Chen Y."/>
            <person name="Xu X."/>
            <person name="Zhang Y."/>
            <person name="Luo S."/>
            <person name="Chen H."/>
            <person name="Gao J."/>
            <person name="Mao Z."/>
            <person name="Pires J.C."/>
            <person name="Luo M."/>
            <person name="Kudrna D."/>
            <person name="Wing R.A."/>
            <person name="Meyers B.C."/>
            <person name="Yi K."/>
            <person name="Kong H."/>
            <person name="Lavrijsen P."/>
            <person name="Sunseri F."/>
            <person name="Falavigna A."/>
            <person name="Ye Y."/>
            <person name="Leebens-Mack J.H."/>
            <person name="Chen G."/>
        </authorList>
    </citation>
    <scope>NUCLEOTIDE SEQUENCE [LARGE SCALE GENOMIC DNA]</scope>
    <source>
        <strain evidence="7">cv. DH0086</strain>
    </source>
</reference>
<comment type="subcellular location">
    <subcellularLocation>
        <location evidence="1">Membrane</location>
        <topology evidence="1">Single-pass membrane protein</topology>
    </subcellularLocation>
</comment>
<dbReference type="EMBL" id="CM007381">
    <property type="protein sequence ID" value="ONK81064.1"/>
    <property type="molecule type" value="Genomic_DNA"/>
</dbReference>